<gene>
    <name evidence="9" type="ORF">GCM10022204_12330</name>
</gene>
<sequence length="299" mass="31326">MTLDVREPVAVVDPVTTVPLPVAGDPGRRGSRQRLLHGRGLVGLVLLGLLVALAALAPWLAPYPPNEQIAGANLLRPSADHLFGTDHVNRDVFSRTLHGIRTDLVIVFVAVPIGAVLGTLAALLGTVVGVVDVILQRAFDVVLAFPTLIFAIGLTAVIGPGSLTVIIVIAVLETPIFARLLRSSILRVRALPYVETAEAIGAGRPWVLRRHILPNAAEPLGVQLALSLSLAVFVESAMSFLGIGVRPPQPSLGSLIADGIDYVDSNVGFVLGPLVVVVILVLALQLIAQGLGAARRVAR</sequence>
<name>A0ABP7CWX2_9ACTN</name>
<evidence type="ECO:0000313" key="10">
    <source>
        <dbReference type="Proteomes" id="UP001500051"/>
    </source>
</evidence>
<accession>A0ABP7CWX2</accession>
<keyword evidence="5 7" id="KW-1133">Transmembrane helix</keyword>
<feature type="transmembrane region" description="Helical" evidence="7">
    <location>
        <begin position="265"/>
        <end position="287"/>
    </location>
</feature>
<dbReference type="PROSITE" id="PS50928">
    <property type="entry name" value="ABC_TM1"/>
    <property type="match status" value="1"/>
</dbReference>
<evidence type="ECO:0000256" key="6">
    <source>
        <dbReference type="ARBA" id="ARBA00023136"/>
    </source>
</evidence>
<comment type="similarity">
    <text evidence="7">Belongs to the binding-protein-dependent transport system permease family.</text>
</comment>
<evidence type="ECO:0000256" key="2">
    <source>
        <dbReference type="ARBA" id="ARBA00022448"/>
    </source>
</evidence>
<evidence type="ECO:0000256" key="4">
    <source>
        <dbReference type="ARBA" id="ARBA00022692"/>
    </source>
</evidence>
<dbReference type="Pfam" id="PF12911">
    <property type="entry name" value="OppC_N"/>
    <property type="match status" value="1"/>
</dbReference>
<dbReference type="EMBL" id="BAAAYX010000003">
    <property type="protein sequence ID" value="GAA3697722.1"/>
    <property type="molecule type" value="Genomic_DNA"/>
</dbReference>
<dbReference type="InterPro" id="IPR050366">
    <property type="entry name" value="BP-dependent_transpt_permease"/>
</dbReference>
<evidence type="ECO:0000313" key="9">
    <source>
        <dbReference type="EMBL" id="GAA3697722.1"/>
    </source>
</evidence>
<keyword evidence="2 7" id="KW-0813">Transport</keyword>
<evidence type="ECO:0000259" key="8">
    <source>
        <dbReference type="PROSITE" id="PS50928"/>
    </source>
</evidence>
<keyword evidence="10" id="KW-1185">Reference proteome</keyword>
<dbReference type="Gene3D" id="1.10.3720.10">
    <property type="entry name" value="MetI-like"/>
    <property type="match status" value="1"/>
</dbReference>
<dbReference type="SUPFAM" id="SSF161098">
    <property type="entry name" value="MetI-like"/>
    <property type="match status" value="1"/>
</dbReference>
<dbReference type="InterPro" id="IPR000515">
    <property type="entry name" value="MetI-like"/>
</dbReference>
<dbReference type="PANTHER" id="PTHR43386:SF1">
    <property type="entry name" value="D,D-DIPEPTIDE TRANSPORT SYSTEM PERMEASE PROTEIN DDPC-RELATED"/>
    <property type="match status" value="1"/>
</dbReference>
<evidence type="ECO:0000256" key="3">
    <source>
        <dbReference type="ARBA" id="ARBA00022475"/>
    </source>
</evidence>
<protein>
    <recommendedName>
        <fullName evidence="8">ABC transmembrane type-1 domain-containing protein</fullName>
    </recommendedName>
</protein>
<dbReference type="InterPro" id="IPR035906">
    <property type="entry name" value="MetI-like_sf"/>
</dbReference>
<dbReference type="Pfam" id="PF00528">
    <property type="entry name" value="BPD_transp_1"/>
    <property type="match status" value="1"/>
</dbReference>
<dbReference type="PANTHER" id="PTHR43386">
    <property type="entry name" value="OLIGOPEPTIDE TRANSPORT SYSTEM PERMEASE PROTEIN APPC"/>
    <property type="match status" value="1"/>
</dbReference>
<dbReference type="InterPro" id="IPR025966">
    <property type="entry name" value="OppC_N"/>
</dbReference>
<keyword evidence="4 7" id="KW-0812">Transmembrane</keyword>
<feature type="transmembrane region" description="Helical" evidence="7">
    <location>
        <begin position="220"/>
        <end position="245"/>
    </location>
</feature>
<dbReference type="Proteomes" id="UP001500051">
    <property type="component" value="Unassembled WGS sequence"/>
</dbReference>
<evidence type="ECO:0000256" key="7">
    <source>
        <dbReference type="RuleBase" id="RU363032"/>
    </source>
</evidence>
<proteinExistence type="inferred from homology"/>
<comment type="caution">
    <text evidence="9">The sequence shown here is derived from an EMBL/GenBank/DDBJ whole genome shotgun (WGS) entry which is preliminary data.</text>
</comment>
<keyword evidence="6 7" id="KW-0472">Membrane</keyword>
<evidence type="ECO:0000256" key="1">
    <source>
        <dbReference type="ARBA" id="ARBA00004651"/>
    </source>
</evidence>
<feature type="transmembrane region" description="Helical" evidence="7">
    <location>
        <begin position="163"/>
        <end position="181"/>
    </location>
</feature>
<evidence type="ECO:0000256" key="5">
    <source>
        <dbReference type="ARBA" id="ARBA00022989"/>
    </source>
</evidence>
<feature type="transmembrane region" description="Helical" evidence="7">
    <location>
        <begin position="104"/>
        <end position="131"/>
    </location>
</feature>
<reference evidence="10" key="1">
    <citation type="journal article" date="2019" name="Int. J. Syst. Evol. Microbiol.">
        <title>The Global Catalogue of Microorganisms (GCM) 10K type strain sequencing project: providing services to taxonomists for standard genome sequencing and annotation.</title>
        <authorList>
            <consortium name="The Broad Institute Genomics Platform"/>
            <consortium name="The Broad Institute Genome Sequencing Center for Infectious Disease"/>
            <person name="Wu L."/>
            <person name="Ma J."/>
        </authorList>
    </citation>
    <scope>NUCLEOTIDE SEQUENCE [LARGE SCALE GENOMIC DNA]</scope>
    <source>
        <strain evidence="10">JCM 16548</strain>
    </source>
</reference>
<feature type="transmembrane region" description="Helical" evidence="7">
    <location>
        <begin position="41"/>
        <end position="61"/>
    </location>
</feature>
<keyword evidence="3" id="KW-1003">Cell membrane</keyword>
<feature type="transmembrane region" description="Helical" evidence="7">
    <location>
        <begin position="138"/>
        <end position="157"/>
    </location>
</feature>
<comment type="subcellular location">
    <subcellularLocation>
        <location evidence="1 7">Cell membrane</location>
        <topology evidence="1 7">Multi-pass membrane protein</topology>
    </subcellularLocation>
</comment>
<dbReference type="CDD" id="cd06261">
    <property type="entry name" value="TM_PBP2"/>
    <property type="match status" value="1"/>
</dbReference>
<dbReference type="RefSeq" id="WP_344811427.1">
    <property type="nucleotide sequence ID" value="NZ_BAAAYX010000003.1"/>
</dbReference>
<feature type="domain" description="ABC transmembrane type-1" evidence="8">
    <location>
        <begin position="100"/>
        <end position="288"/>
    </location>
</feature>
<organism evidence="9 10">
    <name type="scientific">Microlunatus aurantiacus</name>
    <dbReference type="NCBI Taxonomy" id="446786"/>
    <lineage>
        <taxon>Bacteria</taxon>
        <taxon>Bacillati</taxon>
        <taxon>Actinomycetota</taxon>
        <taxon>Actinomycetes</taxon>
        <taxon>Propionibacteriales</taxon>
        <taxon>Propionibacteriaceae</taxon>
        <taxon>Microlunatus</taxon>
    </lineage>
</organism>